<evidence type="ECO:0000256" key="3">
    <source>
        <dbReference type="SAM" id="SignalP"/>
    </source>
</evidence>
<dbReference type="Proteomes" id="UP000018291">
    <property type="component" value="Unassembled WGS sequence"/>
</dbReference>
<proteinExistence type="predicted"/>
<feature type="region of interest" description="Disordered" evidence="1">
    <location>
        <begin position="628"/>
        <end position="647"/>
    </location>
</feature>
<name>R4Z6U4_9ACTN</name>
<organism evidence="4 5">
    <name type="scientific">Candidatus Neomicrothrix parvicella RN1</name>
    <dbReference type="NCBI Taxonomy" id="1229780"/>
    <lineage>
        <taxon>Bacteria</taxon>
        <taxon>Bacillati</taxon>
        <taxon>Actinomycetota</taxon>
        <taxon>Acidimicrobiia</taxon>
        <taxon>Acidimicrobiales</taxon>
        <taxon>Microthrixaceae</taxon>
        <taxon>Candidatus Neomicrothrix</taxon>
    </lineage>
</organism>
<keyword evidence="2" id="KW-0472">Membrane</keyword>
<dbReference type="eggNOG" id="COG5295">
    <property type="taxonomic scope" value="Bacteria"/>
</dbReference>
<dbReference type="NCBIfam" id="TIGR01167">
    <property type="entry name" value="LPXTG_anchor"/>
    <property type="match status" value="1"/>
</dbReference>
<reference evidence="4 5" key="1">
    <citation type="journal article" date="2013" name="ISME J.">
        <title>Metabolic model for the filamentous 'Candidatus Microthrix parvicella' based on genomic and metagenomic analyses.</title>
        <authorList>
            <person name="Jon McIlroy S."/>
            <person name="Kristiansen R."/>
            <person name="Albertsen M."/>
            <person name="Michael Karst S."/>
            <person name="Rossetti S."/>
            <person name="Lund Nielsen J."/>
            <person name="Tandoi V."/>
            <person name="James Seviour R."/>
            <person name="Nielsen P.H."/>
        </authorList>
    </citation>
    <scope>NUCLEOTIDE SEQUENCE [LARGE SCALE GENOMIC DNA]</scope>
    <source>
        <strain evidence="4 5">RN1</strain>
    </source>
</reference>
<dbReference type="Gene3D" id="2.60.40.3440">
    <property type="match status" value="2"/>
</dbReference>
<dbReference type="RefSeq" id="WP_012229108.1">
    <property type="nucleotide sequence ID" value="NZ_HG422565.1"/>
</dbReference>
<evidence type="ECO:0000313" key="4">
    <source>
        <dbReference type="EMBL" id="CCM64807.1"/>
    </source>
</evidence>
<feature type="region of interest" description="Disordered" evidence="1">
    <location>
        <begin position="844"/>
        <end position="921"/>
    </location>
</feature>
<dbReference type="EMBL" id="CANL01000042">
    <property type="protein sequence ID" value="CCM64807.1"/>
    <property type="molecule type" value="Genomic_DNA"/>
</dbReference>
<feature type="compositionally biased region" description="Low complexity" evidence="1">
    <location>
        <begin position="900"/>
        <end position="921"/>
    </location>
</feature>
<feature type="chain" id="PRO_5039571748" description="Gram-positive cocci surface proteins LPxTG domain-containing protein" evidence="3">
    <location>
        <begin position="24"/>
        <end position="991"/>
    </location>
</feature>
<dbReference type="HOGENOM" id="CLU_301426_0_0_11"/>
<feature type="compositionally biased region" description="Pro residues" evidence="1">
    <location>
        <begin position="849"/>
        <end position="858"/>
    </location>
</feature>
<dbReference type="AlphaFoldDB" id="R4Z6U4"/>
<gene>
    <name evidence="4" type="ORF">BN381_470012</name>
</gene>
<protein>
    <recommendedName>
        <fullName evidence="6">Gram-positive cocci surface proteins LPxTG domain-containing protein</fullName>
    </recommendedName>
</protein>
<keyword evidence="5" id="KW-1185">Reference proteome</keyword>
<feature type="transmembrane region" description="Helical" evidence="2">
    <location>
        <begin position="958"/>
        <end position="979"/>
    </location>
</feature>
<accession>R4Z6U4</accession>
<feature type="compositionally biased region" description="Low complexity" evidence="1">
    <location>
        <begin position="859"/>
        <end position="891"/>
    </location>
</feature>
<evidence type="ECO:0008006" key="6">
    <source>
        <dbReference type="Google" id="ProtNLM"/>
    </source>
</evidence>
<evidence type="ECO:0000256" key="1">
    <source>
        <dbReference type="SAM" id="MobiDB-lite"/>
    </source>
</evidence>
<evidence type="ECO:0000313" key="5">
    <source>
        <dbReference type="Proteomes" id="UP000018291"/>
    </source>
</evidence>
<comment type="caution">
    <text evidence="4">The sequence shown here is derived from an EMBL/GenBank/DDBJ whole genome shotgun (WGS) entry which is preliminary data.</text>
</comment>
<sequence length="991" mass="99410">MRTPRSAIGAVTLALLGAVLSFAAGPVEPASAKEDTPDGYASFVFKQYASGGGGNLPECGPININGRGKSGFARWSVGSSVADGDEIEVGDVITLTATVYSFFGGSFPNDGPDPLVLDLQVDGPAAQAAIPKGSLNTTPYNGDGSVGPIGPVGAFGYQFDSNSSPKGAFQPGDGTEVKLVAKIRANAPGKITVPELKVSGYDATPKASSFDCSLPLGLDFTVDDVDPPTSGADVVSTNATYSANTVDDANGGSHAIDINVLANDDDPEVAGGPGDPAQVRIKDWQPNSVKGGTVKCGTPAQKGTAAFASMSAGPCVYSPPANAVGTDQFTYILSSVSGLQRAVTVDITLKPNLLLVAVPAQFAANDAAVNQQFDLGPTIADAAGDNATCFPELPTVSNNAGTVLIASDCTFSFTANNTPAQRTGTFTYRTCDVHPLLTPGSHGALATPRPGYDQGSPDDLSATTSSRCINAQASVLVTPVNDTFVAPVVGVPDVDVVDAGYSGDGIGAYHLEIPVFANDLDPNGPDPADPASGVRIPAINGIQGVDASAGTATRLDERTVVFTPTDGFEGLTSFNYVACEDPAQQTPTYQGLPVCGLGTVAVLVLGNDAPVATDDEVLTSSLTPISDLDVSANDQDPDGEPLSCTAGPLSADPDGLVASASIDADCLVTLTPVADADGVATLAYEVCDSHALANPQFAADPYGDDGRSPNDLVSRCTQGELRATIVAPAPNDPSDFDLDPAPVCIADAASVDNGGSIQLEVLANDTDLDPEGQPGLLTVTGVGVDGEEGVTEAGGTVEVTNVGESIRYNAPAKFEGTDRFLYSAQDAQGKGCSAEVTVTVAGVVVSPEPDNPGPPENPENPGNPGNSSGPDQPGSPSGPSSPEQPESGPESIVDPPTSTPPGAGNRNTPGGAPGPAAAAVATPTPGSAAVVVPAAAVLRSTGSSVSSPSGTLPRTGSGVGGLTAMAMAAVVAGLALVMVSRRRNRGGGSNR</sequence>
<keyword evidence="2" id="KW-0812">Transmembrane</keyword>
<keyword evidence="2" id="KW-1133">Transmembrane helix</keyword>
<dbReference type="Pfam" id="PF17963">
    <property type="entry name" value="Big_9"/>
    <property type="match status" value="3"/>
</dbReference>
<keyword evidence="3" id="KW-0732">Signal</keyword>
<dbReference type="STRING" id="1229780.BN381_470012"/>
<evidence type="ECO:0000256" key="2">
    <source>
        <dbReference type="SAM" id="Phobius"/>
    </source>
</evidence>
<feature type="signal peptide" evidence="3">
    <location>
        <begin position="1"/>
        <end position="23"/>
    </location>
</feature>
<dbReference type="OrthoDB" id="134475at2"/>